<protein>
    <submittedName>
        <fullName evidence="1">Uncharacterized protein</fullName>
    </submittedName>
</protein>
<evidence type="ECO:0000313" key="1">
    <source>
        <dbReference type="EMBL" id="OAY58929.1"/>
    </source>
</evidence>
<dbReference type="EMBL" id="CM004388">
    <property type="protein sequence ID" value="OAY58929.1"/>
    <property type="molecule type" value="Genomic_DNA"/>
</dbReference>
<reference evidence="1" key="1">
    <citation type="submission" date="2016-02" db="EMBL/GenBank/DDBJ databases">
        <title>WGS assembly of Manihot esculenta.</title>
        <authorList>
            <person name="Bredeson J.V."/>
            <person name="Prochnik S.E."/>
            <person name="Lyons J.B."/>
            <person name="Schmutz J."/>
            <person name="Grimwood J."/>
            <person name="Vrebalov J."/>
            <person name="Bart R.S."/>
            <person name="Amuge T."/>
            <person name="Ferguson M.E."/>
            <person name="Green R."/>
            <person name="Putnam N."/>
            <person name="Stites J."/>
            <person name="Rounsley S."/>
            <person name="Rokhsar D.S."/>
        </authorList>
    </citation>
    <scope>NUCLEOTIDE SEQUENCE [LARGE SCALE GENOMIC DNA]</scope>
    <source>
        <tissue evidence="1">Leaf</tissue>
    </source>
</reference>
<proteinExistence type="predicted"/>
<organism evidence="1">
    <name type="scientific">Manihot esculenta</name>
    <name type="common">Cassava</name>
    <name type="synonym">Jatropha manihot</name>
    <dbReference type="NCBI Taxonomy" id="3983"/>
    <lineage>
        <taxon>Eukaryota</taxon>
        <taxon>Viridiplantae</taxon>
        <taxon>Streptophyta</taxon>
        <taxon>Embryophyta</taxon>
        <taxon>Tracheophyta</taxon>
        <taxon>Spermatophyta</taxon>
        <taxon>Magnoliopsida</taxon>
        <taxon>eudicotyledons</taxon>
        <taxon>Gunneridae</taxon>
        <taxon>Pentapetalae</taxon>
        <taxon>rosids</taxon>
        <taxon>fabids</taxon>
        <taxon>Malpighiales</taxon>
        <taxon>Euphorbiaceae</taxon>
        <taxon>Crotonoideae</taxon>
        <taxon>Manihoteae</taxon>
        <taxon>Manihot</taxon>
    </lineage>
</organism>
<dbReference type="AlphaFoldDB" id="A0A2C9WG46"/>
<accession>A0A2C9WG46</accession>
<gene>
    <name evidence="1" type="ORF">MANES_02G217400</name>
</gene>
<sequence length="42" mass="4902">MLCCSIMWDAFRVIDGNEKKIYICMPSTIWVLKTSRFGLMSI</sequence>
<name>A0A2C9WG46_MANES</name>